<dbReference type="SUPFAM" id="SSF52499">
    <property type="entry name" value="Isochorismatase-like hydrolases"/>
    <property type="match status" value="1"/>
</dbReference>
<dbReference type="Pfam" id="PF00857">
    <property type="entry name" value="Isochorismatase"/>
    <property type="match status" value="1"/>
</dbReference>
<dbReference type="AlphaFoldDB" id="A0A1Y0HM76"/>
<dbReference type="Gene3D" id="3.40.50.850">
    <property type="entry name" value="Isochorismatase-like"/>
    <property type="match status" value="1"/>
</dbReference>
<feature type="domain" description="Isochorismatase-like" evidence="1">
    <location>
        <begin position="8"/>
        <end position="158"/>
    </location>
</feature>
<dbReference type="InterPro" id="IPR000868">
    <property type="entry name" value="Isochorismatase-like_dom"/>
</dbReference>
<protein>
    <recommendedName>
        <fullName evidence="1">Isochorismatase-like domain-containing protein</fullName>
    </recommendedName>
</protein>
<dbReference type="InterPro" id="IPR036380">
    <property type="entry name" value="Isochorismatase-like_sf"/>
</dbReference>
<dbReference type="KEGG" id="suls:Sdiek1_1167"/>
<name>A0A1Y0HM76_9BACT</name>
<dbReference type="OrthoDB" id="9796958at2"/>
<organism evidence="2 3">
    <name type="scientific">Sulfurospirillum diekertiae</name>
    <dbReference type="NCBI Taxonomy" id="1854492"/>
    <lineage>
        <taxon>Bacteria</taxon>
        <taxon>Pseudomonadati</taxon>
        <taxon>Campylobacterota</taxon>
        <taxon>Epsilonproteobacteria</taxon>
        <taxon>Campylobacterales</taxon>
        <taxon>Sulfurospirillaceae</taxon>
        <taxon>Sulfurospirillum</taxon>
    </lineage>
</organism>
<proteinExistence type="predicted"/>
<gene>
    <name evidence="2" type="ORF">Sdiek1_1167</name>
</gene>
<dbReference type="EMBL" id="CP021416">
    <property type="protein sequence ID" value="ARU48333.1"/>
    <property type="molecule type" value="Genomic_DNA"/>
</dbReference>
<dbReference type="RefSeq" id="WP_087438308.1">
    <property type="nucleotide sequence ID" value="NZ_CP021416.1"/>
</dbReference>
<accession>A0A1Y0HM76</accession>
<dbReference type="PANTHER" id="PTHR14119:SF3">
    <property type="entry name" value="ISOCHORISMATASE DOMAIN-CONTAINING PROTEIN 2"/>
    <property type="match status" value="1"/>
</dbReference>
<evidence type="ECO:0000313" key="3">
    <source>
        <dbReference type="Proteomes" id="UP000196005"/>
    </source>
</evidence>
<dbReference type="InterPro" id="IPR050993">
    <property type="entry name" value="Isochorismatase_domain"/>
</dbReference>
<sequence>MRLDSKQTAMLLVDVQERLFAHIHNHELIEKHLLVLLKGLKTLEIPILCNQQYTKGLGQTISSVHSLLGKTTIYEKCTFSCYQNSEVTEALEALHVKCVIVAGVESHVCVLQSVCDLLDAGFEVIVCADAMGSRKAYDHEMALRRMEQEGASLATTESLLFELLQSALHPQFKEVSALVKTL</sequence>
<dbReference type="PANTHER" id="PTHR14119">
    <property type="entry name" value="HYDROLASE"/>
    <property type="match status" value="1"/>
</dbReference>
<evidence type="ECO:0000259" key="1">
    <source>
        <dbReference type="Pfam" id="PF00857"/>
    </source>
</evidence>
<keyword evidence="3" id="KW-1185">Reference proteome</keyword>
<dbReference type="Proteomes" id="UP000196005">
    <property type="component" value="Chromosome"/>
</dbReference>
<reference evidence="3" key="1">
    <citation type="submission" date="2017-05" db="EMBL/GenBank/DDBJ databases">
        <title>Dechlorination kinetics govern the competition between two new strains of the genus Sulfurospirillum.</title>
        <authorList>
            <person name="Buttet G.F."/>
            <person name="Murray A.M."/>
            <person name="Goris T."/>
            <person name="Burion M."/>
            <person name="Lin B."/>
            <person name="Rolle M."/>
            <person name="Maillard J."/>
        </authorList>
    </citation>
    <scope>NUCLEOTIDE SEQUENCE [LARGE SCALE GENOMIC DNA]</scope>
    <source>
        <strain evidence="3">SL2-1</strain>
    </source>
</reference>
<evidence type="ECO:0000313" key="2">
    <source>
        <dbReference type="EMBL" id="ARU48333.1"/>
    </source>
</evidence>